<dbReference type="EMBL" id="FNAB01000001">
    <property type="protein sequence ID" value="SDC51910.1"/>
    <property type="molecule type" value="Genomic_DNA"/>
</dbReference>
<proteinExistence type="predicted"/>
<organism evidence="1 2">
    <name type="scientific">Rhodococcus tukisamuensis</name>
    <dbReference type="NCBI Taxonomy" id="168276"/>
    <lineage>
        <taxon>Bacteria</taxon>
        <taxon>Bacillati</taxon>
        <taxon>Actinomycetota</taxon>
        <taxon>Actinomycetes</taxon>
        <taxon>Mycobacteriales</taxon>
        <taxon>Nocardiaceae</taxon>
        <taxon>Rhodococcus</taxon>
    </lineage>
</organism>
<evidence type="ECO:0000313" key="1">
    <source>
        <dbReference type="EMBL" id="SDC51910.1"/>
    </source>
</evidence>
<sequence length="64" mass="6746">MRVTAQGECEPAAAETRSGTTCAPSIRFLDSGDILLEYVARTRKLRNANISHAPVSKLSAANGA</sequence>
<gene>
    <name evidence="1" type="ORF">SAMN05444580_10196</name>
</gene>
<dbReference type="STRING" id="168276.SAMN05444580_10196"/>
<dbReference type="Proteomes" id="UP000199417">
    <property type="component" value="Unassembled WGS sequence"/>
</dbReference>
<reference evidence="1 2" key="1">
    <citation type="submission" date="2016-10" db="EMBL/GenBank/DDBJ databases">
        <authorList>
            <person name="de Groot N.N."/>
        </authorList>
    </citation>
    <scope>NUCLEOTIDE SEQUENCE [LARGE SCALE GENOMIC DNA]</scope>
    <source>
        <strain evidence="1 2">JCM 11308</strain>
    </source>
</reference>
<evidence type="ECO:0000313" key="2">
    <source>
        <dbReference type="Proteomes" id="UP000199417"/>
    </source>
</evidence>
<dbReference type="AlphaFoldDB" id="A0A1G6M8X8"/>
<keyword evidence="2" id="KW-1185">Reference proteome</keyword>
<protein>
    <submittedName>
        <fullName evidence="1">Uncharacterized protein</fullName>
    </submittedName>
</protein>
<name>A0A1G6M8X8_9NOCA</name>
<accession>A0A1G6M8X8</accession>